<keyword evidence="9" id="KW-0479">Metal-binding</keyword>
<dbReference type="InterPro" id="IPR036412">
    <property type="entry name" value="HAD-like_sf"/>
</dbReference>
<reference evidence="12" key="1">
    <citation type="submission" date="2017-02" db="EMBL/GenBank/DDBJ databases">
        <authorList>
            <person name="Daims H."/>
        </authorList>
    </citation>
    <scope>NUCLEOTIDE SEQUENCE [LARGE SCALE GENOMIC DNA]</scope>
</reference>
<dbReference type="PRINTS" id="PR00119">
    <property type="entry name" value="CATATPASE"/>
</dbReference>
<dbReference type="InterPro" id="IPR008250">
    <property type="entry name" value="ATPase_P-typ_transduc_dom_A_sf"/>
</dbReference>
<dbReference type="AlphaFoldDB" id="A0A1R4HIM9"/>
<dbReference type="InterPro" id="IPR023214">
    <property type="entry name" value="HAD_sf"/>
</dbReference>
<evidence type="ECO:0000256" key="6">
    <source>
        <dbReference type="ARBA" id="ARBA00023136"/>
    </source>
</evidence>
<dbReference type="InterPro" id="IPR044492">
    <property type="entry name" value="P_typ_ATPase_HD_dom"/>
</dbReference>
<dbReference type="PANTHER" id="PTHR48085:SF5">
    <property type="entry name" value="CADMIUM_ZINC-TRANSPORTING ATPASE HMA4-RELATED"/>
    <property type="match status" value="1"/>
</dbReference>
<keyword evidence="5 9" id="KW-1133">Transmembrane helix</keyword>
<dbReference type="NCBIfam" id="TIGR01525">
    <property type="entry name" value="ATPase-IB_hvy"/>
    <property type="match status" value="1"/>
</dbReference>
<evidence type="ECO:0000256" key="7">
    <source>
        <dbReference type="ARBA" id="ARBA00039097"/>
    </source>
</evidence>
<dbReference type="Proteomes" id="UP000195667">
    <property type="component" value="Unassembled WGS sequence"/>
</dbReference>
<dbReference type="OrthoDB" id="9814270at2"/>
<dbReference type="InterPro" id="IPR023299">
    <property type="entry name" value="ATPase_P-typ_cyto_dom_N"/>
</dbReference>
<dbReference type="EMBL" id="FUKI01000165">
    <property type="protein sequence ID" value="SJM96085.1"/>
    <property type="molecule type" value="Genomic_DNA"/>
</dbReference>
<dbReference type="GO" id="GO:0046872">
    <property type="term" value="F:metal ion binding"/>
    <property type="evidence" value="ECO:0007669"/>
    <property type="project" value="UniProtKB-KW"/>
</dbReference>
<dbReference type="SFLD" id="SFLDS00003">
    <property type="entry name" value="Haloacid_Dehalogenase"/>
    <property type="match status" value="1"/>
</dbReference>
<evidence type="ECO:0000256" key="8">
    <source>
        <dbReference type="ARBA" id="ARBA00047308"/>
    </source>
</evidence>
<protein>
    <recommendedName>
        <fullName evidence="7">P-type Zn(2+) transporter</fullName>
        <ecNumber evidence="7">7.2.2.12</ecNumber>
    </recommendedName>
</protein>
<feature type="transmembrane region" description="Helical" evidence="9">
    <location>
        <begin position="140"/>
        <end position="168"/>
    </location>
</feature>
<dbReference type="InterPro" id="IPR051014">
    <property type="entry name" value="Cation_Transport_ATPase_IB"/>
</dbReference>
<keyword evidence="3 9" id="KW-0812">Transmembrane</keyword>
<evidence type="ECO:0000256" key="1">
    <source>
        <dbReference type="ARBA" id="ARBA00004370"/>
    </source>
</evidence>
<comment type="caution">
    <text evidence="9">Lacks conserved residue(s) required for the propagation of feature annotation.</text>
</comment>
<evidence type="ECO:0000259" key="10">
    <source>
        <dbReference type="Pfam" id="PF00122"/>
    </source>
</evidence>
<comment type="catalytic activity">
    <reaction evidence="8">
        <text>Zn(2+)(in) + ATP + H2O = Zn(2+)(out) + ADP + phosphate + H(+)</text>
        <dbReference type="Rhea" id="RHEA:20621"/>
        <dbReference type="ChEBI" id="CHEBI:15377"/>
        <dbReference type="ChEBI" id="CHEBI:15378"/>
        <dbReference type="ChEBI" id="CHEBI:29105"/>
        <dbReference type="ChEBI" id="CHEBI:30616"/>
        <dbReference type="ChEBI" id="CHEBI:43474"/>
        <dbReference type="ChEBI" id="CHEBI:456216"/>
        <dbReference type="EC" id="7.2.2.12"/>
    </reaction>
</comment>
<feature type="domain" description="P-type ATPase A" evidence="10">
    <location>
        <begin position="193"/>
        <end position="286"/>
    </location>
</feature>
<dbReference type="GO" id="GO:0016463">
    <property type="term" value="F:P-type zinc transporter activity"/>
    <property type="evidence" value="ECO:0007669"/>
    <property type="project" value="UniProtKB-EC"/>
</dbReference>
<dbReference type="GO" id="GO:0016887">
    <property type="term" value="F:ATP hydrolysis activity"/>
    <property type="evidence" value="ECO:0007669"/>
    <property type="project" value="InterPro"/>
</dbReference>
<dbReference type="GO" id="GO:0005886">
    <property type="term" value="C:plasma membrane"/>
    <property type="evidence" value="ECO:0007669"/>
    <property type="project" value="UniProtKB-SubCell"/>
</dbReference>
<feature type="transmembrane region" description="Helical" evidence="9">
    <location>
        <begin position="639"/>
        <end position="669"/>
    </location>
</feature>
<keyword evidence="11" id="KW-0378">Hydrolase</keyword>
<keyword evidence="4" id="KW-1278">Translocase</keyword>
<evidence type="ECO:0000313" key="11">
    <source>
        <dbReference type="EMBL" id="SJM96085.1"/>
    </source>
</evidence>
<dbReference type="NCBIfam" id="TIGR01494">
    <property type="entry name" value="ATPase_P-type"/>
    <property type="match status" value="1"/>
</dbReference>
<dbReference type="RefSeq" id="WP_087145059.1">
    <property type="nucleotide sequence ID" value="NZ_FUKI01000165.1"/>
</dbReference>
<dbReference type="InterPro" id="IPR018303">
    <property type="entry name" value="ATPase_P-typ_P_site"/>
</dbReference>
<dbReference type="Gene3D" id="2.70.150.10">
    <property type="entry name" value="Calcium-transporting ATPase, cytoplasmic transduction domain A"/>
    <property type="match status" value="1"/>
</dbReference>
<evidence type="ECO:0000256" key="5">
    <source>
        <dbReference type="ARBA" id="ARBA00022989"/>
    </source>
</evidence>
<dbReference type="Pfam" id="PF00122">
    <property type="entry name" value="E1-E2_ATPase"/>
    <property type="match status" value="1"/>
</dbReference>
<sequence>MIASLLAVVTVSYLTARLAKVSNHKEKPLHAYLLPQPQQTLAEDCHAAFEQKIDSLLGTRREQHLETLNGFAPRQISEATKQDNRYLVVAALNAGITIALGAVAPLWLILTVPLSLYLVRRPFQDAWQSLVHERRMTVALVDAIAVSAAILAGFWQVTAIGLFLYAVALKLLNTSKQKSRQQLGGLFMRVSTCVWVQRGGVETEINIADLQEDDVVVVRSGEIIPVDGIILQGIALVDQRILTGESQPAEKQGGDDVFAFTLLLSGRLELKVCKSGQQTVAARIGDILQKTADYKNQHECRAEQIADRAVAPTLLLSVLALPISGMSGAIGVLWSCFGYTMRISSPMSVMNFLRHASEQQILIKDGMALDVLPGIDTVIFDKTGTLTEEQPELHLIHRFAQHTDNDILAFAAAAEHRQSHPIASAIITAAQQQGLSLPLAEHSHCQVGYGIEVCIAGQATHIGSTRFMESVGIALPEMAIHIQTQAESQGHSVVMLAIGGLLAGAIELRPQLRPSAHATVQALKARGIHTCIISGDRETPTRNLAEKLGIDDYFANTLPEQKAQIAQRLQAEGRTVCFIGDGINDAIALKQADISVSLKGATTAATDTAQIIFMDGDLSHLPTLIDMGQQFQKTQHQNMWISVVPAAISISGIMLLHGGLALAAVMFYLGMGLSVRNAIQPIQLSNLKNHDN</sequence>
<dbReference type="Pfam" id="PF00702">
    <property type="entry name" value="Hydrolase"/>
    <property type="match status" value="1"/>
</dbReference>
<keyword evidence="9" id="KW-0067">ATP-binding</keyword>
<proteinExistence type="inferred from homology"/>
<evidence type="ECO:0000256" key="9">
    <source>
        <dbReference type="RuleBase" id="RU362081"/>
    </source>
</evidence>
<keyword evidence="6 9" id="KW-0472">Membrane</keyword>
<dbReference type="GO" id="GO:0005524">
    <property type="term" value="F:ATP binding"/>
    <property type="evidence" value="ECO:0007669"/>
    <property type="project" value="UniProtKB-UniRule"/>
</dbReference>
<dbReference type="InterPro" id="IPR059000">
    <property type="entry name" value="ATPase_P-type_domA"/>
</dbReference>
<dbReference type="SFLD" id="SFLDF00027">
    <property type="entry name" value="p-type_atpase"/>
    <property type="match status" value="1"/>
</dbReference>
<name>A0A1R4HIM9_9GAMM</name>
<dbReference type="SUPFAM" id="SSF56784">
    <property type="entry name" value="HAD-like"/>
    <property type="match status" value="1"/>
</dbReference>
<evidence type="ECO:0000313" key="12">
    <source>
        <dbReference type="Proteomes" id="UP000195667"/>
    </source>
</evidence>
<dbReference type="PROSITE" id="PS00154">
    <property type="entry name" value="ATPASE_E1_E2"/>
    <property type="match status" value="1"/>
</dbReference>
<accession>A0A1R4HIM9</accession>
<comment type="subcellular location">
    <subcellularLocation>
        <location evidence="9">Cell membrane</location>
    </subcellularLocation>
    <subcellularLocation>
        <location evidence="1">Membrane</location>
    </subcellularLocation>
</comment>
<dbReference type="SUPFAM" id="SSF81653">
    <property type="entry name" value="Calcium ATPase, transduction domain A"/>
    <property type="match status" value="1"/>
</dbReference>
<keyword evidence="12" id="KW-1185">Reference proteome</keyword>
<keyword evidence="9" id="KW-0547">Nucleotide-binding</keyword>
<gene>
    <name evidence="11" type="primary">copA</name>
    <name evidence="11" type="ORF">CRENPOLYSF1_850004</name>
</gene>
<dbReference type="InterPro" id="IPR027256">
    <property type="entry name" value="P-typ_ATPase_IB"/>
</dbReference>
<dbReference type="Gene3D" id="3.40.1110.10">
    <property type="entry name" value="Calcium-transporting ATPase, cytoplasmic domain N"/>
    <property type="match status" value="1"/>
</dbReference>
<keyword evidence="9" id="KW-1003">Cell membrane</keyword>
<feature type="transmembrane region" description="Helical" evidence="9">
    <location>
        <begin position="86"/>
        <end position="119"/>
    </location>
</feature>
<evidence type="ECO:0000256" key="4">
    <source>
        <dbReference type="ARBA" id="ARBA00022967"/>
    </source>
</evidence>
<organism evidence="11 12">
    <name type="scientific">Crenothrix polyspora</name>
    <dbReference type="NCBI Taxonomy" id="360316"/>
    <lineage>
        <taxon>Bacteria</taxon>
        <taxon>Pseudomonadati</taxon>
        <taxon>Pseudomonadota</taxon>
        <taxon>Gammaproteobacteria</taxon>
        <taxon>Methylococcales</taxon>
        <taxon>Crenotrichaceae</taxon>
        <taxon>Crenothrix</taxon>
    </lineage>
</organism>
<dbReference type="EC" id="7.2.2.12" evidence="7"/>
<dbReference type="PANTHER" id="PTHR48085">
    <property type="entry name" value="CADMIUM/ZINC-TRANSPORTING ATPASE HMA2-RELATED"/>
    <property type="match status" value="1"/>
</dbReference>
<dbReference type="SFLD" id="SFLDG00002">
    <property type="entry name" value="C1.7:_P-type_atpase_like"/>
    <property type="match status" value="1"/>
</dbReference>
<evidence type="ECO:0000256" key="3">
    <source>
        <dbReference type="ARBA" id="ARBA00022692"/>
    </source>
</evidence>
<dbReference type="Gene3D" id="3.40.50.1000">
    <property type="entry name" value="HAD superfamily/HAD-like"/>
    <property type="match status" value="1"/>
</dbReference>
<dbReference type="InterPro" id="IPR001757">
    <property type="entry name" value="P_typ_ATPase"/>
</dbReference>
<dbReference type="PROSITE" id="PS01229">
    <property type="entry name" value="COF_2"/>
    <property type="match status" value="1"/>
</dbReference>
<evidence type="ECO:0000256" key="2">
    <source>
        <dbReference type="ARBA" id="ARBA00006024"/>
    </source>
</evidence>
<comment type="similarity">
    <text evidence="2 9">Belongs to the cation transport ATPase (P-type) (TC 3.A.3) family. Type IB subfamily.</text>
</comment>